<dbReference type="Proteomes" id="UP001219525">
    <property type="component" value="Unassembled WGS sequence"/>
</dbReference>
<evidence type="ECO:0000313" key="1">
    <source>
        <dbReference type="EMBL" id="KAJ7200354.1"/>
    </source>
</evidence>
<accession>A0AAD6V1Z0</accession>
<sequence length="249" mass="27065">MRCPCALVGDAKRRERARSLYHPIADDDTASVSEQNFWTATQTPPSSLPVTFLRGARLASFLLVALVMALHNLWYLGPPWRSFRRSTHADCPLSKSPAPSSSPSLPTPVPIVFVRAEKPKSGEADNCILLSKNESPAALPALALSSTVACHRVALRFENPKGAIQPFRFNAMYRRQSNSSTKCRLVQNSDSARAADSTELVPHYPVVATSSREGMSGACRPTAVICSIPFRNPPCIPPTTTDSLPVQKP</sequence>
<dbReference type="EMBL" id="JARJCW010000063">
    <property type="protein sequence ID" value="KAJ7200354.1"/>
    <property type="molecule type" value="Genomic_DNA"/>
</dbReference>
<gene>
    <name evidence="1" type="ORF">GGX14DRAFT_572113</name>
</gene>
<keyword evidence="2" id="KW-1185">Reference proteome</keyword>
<organism evidence="1 2">
    <name type="scientific">Mycena pura</name>
    <dbReference type="NCBI Taxonomy" id="153505"/>
    <lineage>
        <taxon>Eukaryota</taxon>
        <taxon>Fungi</taxon>
        <taxon>Dikarya</taxon>
        <taxon>Basidiomycota</taxon>
        <taxon>Agaricomycotina</taxon>
        <taxon>Agaricomycetes</taxon>
        <taxon>Agaricomycetidae</taxon>
        <taxon>Agaricales</taxon>
        <taxon>Marasmiineae</taxon>
        <taxon>Mycenaceae</taxon>
        <taxon>Mycena</taxon>
    </lineage>
</organism>
<dbReference type="AlphaFoldDB" id="A0AAD6V1Z0"/>
<comment type="caution">
    <text evidence="1">The sequence shown here is derived from an EMBL/GenBank/DDBJ whole genome shotgun (WGS) entry which is preliminary data.</text>
</comment>
<name>A0AAD6V1Z0_9AGAR</name>
<reference evidence="1" key="1">
    <citation type="submission" date="2023-03" db="EMBL/GenBank/DDBJ databases">
        <title>Massive genome expansion in bonnet fungi (Mycena s.s.) driven by repeated elements and novel gene families across ecological guilds.</title>
        <authorList>
            <consortium name="Lawrence Berkeley National Laboratory"/>
            <person name="Harder C.B."/>
            <person name="Miyauchi S."/>
            <person name="Viragh M."/>
            <person name="Kuo A."/>
            <person name="Thoen E."/>
            <person name="Andreopoulos B."/>
            <person name="Lu D."/>
            <person name="Skrede I."/>
            <person name="Drula E."/>
            <person name="Henrissat B."/>
            <person name="Morin E."/>
            <person name="Kohler A."/>
            <person name="Barry K."/>
            <person name="LaButti K."/>
            <person name="Morin E."/>
            <person name="Salamov A."/>
            <person name="Lipzen A."/>
            <person name="Mereny Z."/>
            <person name="Hegedus B."/>
            <person name="Baldrian P."/>
            <person name="Stursova M."/>
            <person name="Weitz H."/>
            <person name="Taylor A."/>
            <person name="Grigoriev I.V."/>
            <person name="Nagy L.G."/>
            <person name="Martin F."/>
            <person name="Kauserud H."/>
        </authorList>
    </citation>
    <scope>NUCLEOTIDE SEQUENCE</scope>
    <source>
        <strain evidence="1">9144</strain>
    </source>
</reference>
<proteinExistence type="predicted"/>
<protein>
    <submittedName>
        <fullName evidence="1">Uncharacterized protein</fullName>
    </submittedName>
</protein>
<evidence type="ECO:0000313" key="2">
    <source>
        <dbReference type="Proteomes" id="UP001219525"/>
    </source>
</evidence>